<keyword evidence="1" id="KW-1185">Reference proteome</keyword>
<sequence length="95" mass="10800">MKTWRQGYNSLTVVRGTITISTREHGYNMAKIPAQVVRAAVWWLLRKSTTSREVQDAEVPSGARDMHNSLMNVFYLTDFDILRVPGTLLPTYALS</sequence>
<dbReference type="WBParaSite" id="Pan_g8066.t1">
    <property type="protein sequence ID" value="Pan_g8066.t1"/>
    <property type="gene ID" value="Pan_g8066"/>
</dbReference>
<reference evidence="1" key="1">
    <citation type="journal article" date="2013" name="Genetics">
        <title>The draft genome and transcriptome of Panagrellus redivivus are shaped by the harsh demands of a free-living lifestyle.</title>
        <authorList>
            <person name="Srinivasan J."/>
            <person name="Dillman A.R."/>
            <person name="Macchietto M.G."/>
            <person name="Heikkinen L."/>
            <person name="Lakso M."/>
            <person name="Fracchia K.M."/>
            <person name="Antoshechkin I."/>
            <person name="Mortazavi A."/>
            <person name="Wong G."/>
            <person name="Sternberg P.W."/>
        </authorList>
    </citation>
    <scope>NUCLEOTIDE SEQUENCE [LARGE SCALE GENOMIC DNA]</scope>
    <source>
        <strain evidence="1">MT8872</strain>
    </source>
</reference>
<dbReference type="Proteomes" id="UP000492821">
    <property type="component" value="Unassembled WGS sequence"/>
</dbReference>
<protein>
    <submittedName>
        <fullName evidence="2">Uncharacterized protein</fullName>
    </submittedName>
</protein>
<name>A0A7E4W903_PANRE</name>
<dbReference type="AlphaFoldDB" id="A0A7E4W903"/>
<organism evidence="1 2">
    <name type="scientific">Panagrellus redivivus</name>
    <name type="common">Microworm</name>
    <dbReference type="NCBI Taxonomy" id="6233"/>
    <lineage>
        <taxon>Eukaryota</taxon>
        <taxon>Metazoa</taxon>
        <taxon>Ecdysozoa</taxon>
        <taxon>Nematoda</taxon>
        <taxon>Chromadorea</taxon>
        <taxon>Rhabditida</taxon>
        <taxon>Tylenchina</taxon>
        <taxon>Panagrolaimomorpha</taxon>
        <taxon>Panagrolaimoidea</taxon>
        <taxon>Panagrolaimidae</taxon>
        <taxon>Panagrellus</taxon>
    </lineage>
</organism>
<evidence type="ECO:0000313" key="1">
    <source>
        <dbReference type="Proteomes" id="UP000492821"/>
    </source>
</evidence>
<proteinExistence type="predicted"/>
<reference evidence="2" key="2">
    <citation type="submission" date="2020-10" db="UniProtKB">
        <authorList>
            <consortium name="WormBaseParasite"/>
        </authorList>
    </citation>
    <scope>IDENTIFICATION</scope>
</reference>
<evidence type="ECO:0000313" key="2">
    <source>
        <dbReference type="WBParaSite" id="Pan_g8066.t1"/>
    </source>
</evidence>
<accession>A0A7E4W903</accession>